<keyword evidence="2" id="KW-1185">Reference proteome</keyword>
<evidence type="ECO:0000313" key="1">
    <source>
        <dbReference type="EMBL" id="KAI8671552.1"/>
    </source>
</evidence>
<gene>
    <name evidence="1" type="ORF">NCS57_00630700</name>
</gene>
<evidence type="ECO:0000313" key="2">
    <source>
        <dbReference type="Proteomes" id="UP001065298"/>
    </source>
</evidence>
<accession>A0ACC0R2Y5</accession>
<protein>
    <submittedName>
        <fullName evidence="1">Clr5 domain-containing protein</fullName>
    </submittedName>
</protein>
<comment type="caution">
    <text evidence="1">The sequence shown here is derived from an EMBL/GenBank/DDBJ whole genome shotgun (WGS) entry which is preliminary data.</text>
</comment>
<reference evidence="1" key="1">
    <citation type="submission" date="2022-06" db="EMBL/GenBank/DDBJ databases">
        <title>Fusarium solani species complex genomes reveal bases of compartmentalisation and animal pathogenesis.</title>
        <authorList>
            <person name="Tsai I.J."/>
        </authorList>
    </citation>
    <scope>NUCLEOTIDE SEQUENCE</scope>
    <source>
        <strain evidence="1">Fu6.1</strain>
    </source>
</reference>
<dbReference type="Proteomes" id="UP001065298">
    <property type="component" value="Chromosome 4"/>
</dbReference>
<dbReference type="EMBL" id="CM046506">
    <property type="protein sequence ID" value="KAI8671552.1"/>
    <property type="molecule type" value="Genomic_DNA"/>
</dbReference>
<proteinExistence type="predicted"/>
<sequence>MLILAGADVNVSYKDIKPPWIQKTPLITAAAQEDASLTKILLKKGANPDVFHLGSRSALHAAVQNNRVGSIRALLDAGANANIPYGEENQLHFDHGFGCFSRDSPYYASDSLLTPIDIAYENENGQVVDLLLQAKAHAGGYLAFETNWDQNLSRLALQDAARRGKRYLVQVLLMAGVDINTPPSNFDVQTALQAAAESGDIDMVQLLLDMGAVVNAPPHTIGGLTALQAAIYYENLDIVELLIRQGGEINAKPAPLGGQTCLGAAVSTGNVDLVNMLLSRGADINPTRSGPGCCETSALVWSISEDDHQLFDLLMSKGAKPDLPQDWETPLCAAIRVGSFDMASRLIEAGADVNRPSEVHNPITLDIQTPLEVAIGKRNNQLVNLLLDSHADINYSHDGMRLGAALETAIACKNQDTVRLLLSRGADPGSAMSLASLIFRLDSPIDLEIFRMLINHNAEVNPQPEEMKGFKDPIYGFHLTPLQAALERGYEELASMLLEAGADFDAPAFWEGGKTALQAAAMSGSFSFVETFVSQGANVNSPPARERGATALQFAAIKGHYNIVVFLLENGAYVNAPGAVRYGRTALEGASEHGRLDIVHLLLENDPEEESLGQRCQDAAVLAKKNGHFIVAEILRGWKKP</sequence>
<organism evidence="1 2">
    <name type="scientific">Fusarium keratoplasticum</name>
    <dbReference type="NCBI Taxonomy" id="1328300"/>
    <lineage>
        <taxon>Eukaryota</taxon>
        <taxon>Fungi</taxon>
        <taxon>Dikarya</taxon>
        <taxon>Ascomycota</taxon>
        <taxon>Pezizomycotina</taxon>
        <taxon>Sordariomycetes</taxon>
        <taxon>Hypocreomycetidae</taxon>
        <taxon>Hypocreales</taxon>
        <taxon>Nectriaceae</taxon>
        <taxon>Fusarium</taxon>
        <taxon>Fusarium solani species complex</taxon>
    </lineage>
</organism>
<name>A0ACC0R2Y5_9HYPO</name>